<accession>A0AA37PZW9</accession>
<dbReference type="PANTHER" id="PTHR46623">
    <property type="entry name" value="CARBOXYMETHYLENEBUTENOLIDASE-RELATED"/>
    <property type="match status" value="1"/>
</dbReference>
<name>A0AA37PZW9_9BACT</name>
<evidence type="ECO:0000313" key="2">
    <source>
        <dbReference type="EMBL" id="GLC23814.1"/>
    </source>
</evidence>
<dbReference type="Gene3D" id="3.40.50.1820">
    <property type="entry name" value="alpha/beta hydrolase"/>
    <property type="match status" value="1"/>
</dbReference>
<dbReference type="RefSeq" id="WP_284348258.1">
    <property type="nucleotide sequence ID" value="NZ_BRXS01000001.1"/>
</dbReference>
<feature type="domain" description="Dienelactone hydrolase" evidence="1">
    <location>
        <begin position="90"/>
        <end position="300"/>
    </location>
</feature>
<comment type="caution">
    <text evidence="2">The sequence shown here is derived from an EMBL/GenBank/DDBJ whole genome shotgun (WGS) entry which is preliminary data.</text>
</comment>
<evidence type="ECO:0000313" key="3">
    <source>
        <dbReference type="Proteomes" id="UP001161325"/>
    </source>
</evidence>
<reference evidence="2" key="1">
    <citation type="submission" date="2022-08" db="EMBL/GenBank/DDBJ databases">
        <title>Draft genome sequencing of Roseisolibacter agri AW1220.</title>
        <authorList>
            <person name="Tobiishi Y."/>
            <person name="Tonouchi A."/>
        </authorList>
    </citation>
    <scope>NUCLEOTIDE SEQUENCE</scope>
    <source>
        <strain evidence="2">AW1220</strain>
    </source>
</reference>
<dbReference type="InterPro" id="IPR029058">
    <property type="entry name" value="AB_hydrolase_fold"/>
</dbReference>
<dbReference type="EMBL" id="BRXS01000001">
    <property type="protein sequence ID" value="GLC23814.1"/>
    <property type="molecule type" value="Genomic_DNA"/>
</dbReference>
<keyword evidence="3" id="KW-1185">Reference proteome</keyword>
<dbReference type="AlphaFoldDB" id="A0AA37PZW9"/>
<organism evidence="2 3">
    <name type="scientific">Roseisolibacter agri</name>
    <dbReference type="NCBI Taxonomy" id="2014610"/>
    <lineage>
        <taxon>Bacteria</taxon>
        <taxon>Pseudomonadati</taxon>
        <taxon>Gemmatimonadota</taxon>
        <taxon>Gemmatimonadia</taxon>
        <taxon>Gemmatimonadales</taxon>
        <taxon>Gemmatimonadaceae</taxon>
        <taxon>Roseisolibacter</taxon>
    </lineage>
</organism>
<evidence type="ECO:0000259" key="1">
    <source>
        <dbReference type="Pfam" id="PF01738"/>
    </source>
</evidence>
<dbReference type="PANTHER" id="PTHR46623:SF6">
    <property type="entry name" value="ALPHA_BETA-HYDROLASES SUPERFAMILY PROTEIN"/>
    <property type="match status" value="1"/>
</dbReference>
<dbReference type="GO" id="GO:0016787">
    <property type="term" value="F:hydrolase activity"/>
    <property type="evidence" value="ECO:0007669"/>
    <property type="project" value="InterPro"/>
</dbReference>
<sequence length="304" mass="31384">MRTTLGVTAVVAAVGIGFAAGRVRPALAVDEHAGHEIGASVTPVRESVRETQPAAGIPASGATAADRIARSPRHGEWVAIRVNATDSVMAWVVYPERRDRAPVVIAIHENTGINTWTRSVADQLAADGFIAIAPDLTTMFRTDDLKADPAPDAGRAAIGKVTPAIGNAILDAVAKYGMALPAALPKYGIVGFCWGGGRSFLHATHAPGLGASVVYYGSPPSADAMAAIKAPVLGLYGGNDARINATIPATDSAMKALGKSYAYQIFDGAGHGFLRAQDSNPANAAAAQQAWPRTIAFLKAQLGK</sequence>
<proteinExistence type="predicted"/>
<dbReference type="SUPFAM" id="SSF53474">
    <property type="entry name" value="alpha/beta-Hydrolases"/>
    <property type="match status" value="1"/>
</dbReference>
<gene>
    <name evidence="2" type="ORF">rosag_03270</name>
</gene>
<protein>
    <submittedName>
        <fullName evidence="2">Carboxymethylenebutenolidase</fullName>
    </submittedName>
</protein>
<dbReference type="InterPro" id="IPR051049">
    <property type="entry name" value="Dienelactone_hydrolase-like"/>
</dbReference>
<dbReference type="Proteomes" id="UP001161325">
    <property type="component" value="Unassembled WGS sequence"/>
</dbReference>
<dbReference type="Pfam" id="PF01738">
    <property type="entry name" value="DLH"/>
    <property type="match status" value="1"/>
</dbReference>
<dbReference type="InterPro" id="IPR002925">
    <property type="entry name" value="Dienelactn_hydro"/>
</dbReference>